<dbReference type="PROSITE" id="PS00107">
    <property type="entry name" value="PROTEIN_KINASE_ATP"/>
    <property type="match status" value="1"/>
</dbReference>
<dbReference type="EMBL" id="BTSY01000003">
    <property type="protein sequence ID" value="GMT18405.1"/>
    <property type="molecule type" value="Genomic_DNA"/>
</dbReference>
<sequence>SPTSSTSTSGSKRGKRMAAFSRFLSLSSGRIDFGVGSPNKKDRQSGGSLRSDSTPSRLSTTTASLTSLSRRRDYPLPWLEALFLPSFPNRGNLSEKSFQFYDEIGRGTFSVVRRAQFRSTHNRRFCAIKIQDKASIMRHNYVSRANEEVLILQQLPFHPFIIEFMGSWQSRTHLYACLELPTGDGCSDLARITRQYGTMNEAALRVVFVQLACALDFLHRNAIIYRDMKAENVLVDRRGHVRLIDFGMAKMLSQGDRTKSVCGSLQYMAPEIATEWPEGYDHSVDWWSLAVLGHLLLTGRFPYPNSLATHHSHLIFIDYSTPPGRSADVSQLFDRMLRSRMELRLYDFDSFKALPFFASINWELVESGKYSLVPHLERANRIASRRKRLRLSDAINEDGDEDIAEFSERYEAGFGTFK</sequence>
<dbReference type="InterPro" id="IPR011009">
    <property type="entry name" value="Kinase-like_dom_sf"/>
</dbReference>
<keyword evidence="4" id="KW-0418">Kinase</keyword>
<dbReference type="InterPro" id="IPR000719">
    <property type="entry name" value="Prot_kinase_dom"/>
</dbReference>
<dbReference type="Gene3D" id="1.10.510.10">
    <property type="entry name" value="Transferase(Phosphotransferase) domain 1"/>
    <property type="match status" value="1"/>
</dbReference>
<keyword evidence="2" id="KW-0808">Transferase</keyword>
<evidence type="ECO:0000259" key="9">
    <source>
        <dbReference type="PROSITE" id="PS50011"/>
    </source>
</evidence>
<evidence type="ECO:0000256" key="1">
    <source>
        <dbReference type="ARBA" id="ARBA00022527"/>
    </source>
</evidence>
<gene>
    <name evidence="10" type="ORF">PFISCL1PPCAC_9702</name>
</gene>
<dbReference type="PROSITE" id="PS00108">
    <property type="entry name" value="PROTEIN_KINASE_ST"/>
    <property type="match status" value="1"/>
</dbReference>
<dbReference type="PROSITE" id="PS50011">
    <property type="entry name" value="PROTEIN_KINASE_DOM"/>
    <property type="match status" value="1"/>
</dbReference>
<dbReference type="SUPFAM" id="SSF56112">
    <property type="entry name" value="Protein kinase-like (PK-like)"/>
    <property type="match status" value="1"/>
</dbReference>
<evidence type="ECO:0000256" key="4">
    <source>
        <dbReference type="ARBA" id="ARBA00022777"/>
    </source>
</evidence>
<evidence type="ECO:0000256" key="8">
    <source>
        <dbReference type="SAM" id="MobiDB-lite"/>
    </source>
</evidence>
<evidence type="ECO:0000313" key="10">
    <source>
        <dbReference type="EMBL" id="GMT18405.1"/>
    </source>
</evidence>
<dbReference type="PANTHER" id="PTHR24355:SF1">
    <property type="entry name" value="RIBOSOMAL PROTEIN S6 KINASE-RELATED PROTEIN"/>
    <property type="match status" value="1"/>
</dbReference>
<dbReference type="SMART" id="SM00220">
    <property type="entry name" value="S_TKc"/>
    <property type="match status" value="1"/>
</dbReference>
<dbReference type="Pfam" id="PF00069">
    <property type="entry name" value="Pkinase"/>
    <property type="match status" value="1"/>
</dbReference>
<dbReference type="PANTHER" id="PTHR24355">
    <property type="entry name" value="G PROTEIN-COUPLED RECEPTOR KINASE/RIBOSOMAL PROTEIN S6 KINASE"/>
    <property type="match status" value="1"/>
</dbReference>
<evidence type="ECO:0000256" key="7">
    <source>
        <dbReference type="RuleBase" id="RU000304"/>
    </source>
</evidence>
<name>A0AAV5VKD3_9BILA</name>
<evidence type="ECO:0000313" key="11">
    <source>
        <dbReference type="Proteomes" id="UP001432322"/>
    </source>
</evidence>
<dbReference type="InterPro" id="IPR008271">
    <property type="entry name" value="Ser/Thr_kinase_AS"/>
</dbReference>
<protein>
    <recommendedName>
        <fullName evidence="9">Protein kinase domain-containing protein</fullName>
    </recommendedName>
</protein>
<dbReference type="GO" id="GO:0005524">
    <property type="term" value="F:ATP binding"/>
    <property type="evidence" value="ECO:0007669"/>
    <property type="project" value="UniProtKB-UniRule"/>
</dbReference>
<comment type="caution">
    <text evidence="10">The sequence shown here is derived from an EMBL/GenBank/DDBJ whole genome shotgun (WGS) entry which is preliminary data.</text>
</comment>
<accession>A0AAV5VKD3</accession>
<evidence type="ECO:0000256" key="6">
    <source>
        <dbReference type="PROSITE-ProRule" id="PRU10141"/>
    </source>
</evidence>
<dbReference type="Gene3D" id="3.30.200.20">
    <property type="entry name" value="Phosphorylase Kinase, domain 1"/>
    <property type="match status" value="1"/>
</dbReference>
<keyword evidence="11" id="KW-1185">Reference proteome</keyword>
<keyword evidence="3 6" id="KW-0547">Nucleotide-binding</keyword>
<keyword evidence="1 7" id="KW-0723">Serine/threonine-protein kinase</keyword>
<proteinExistence type="inferred from homology"/>
<comment type="similarity">
    <text evidence="7">Belongs to the protein kinase superfamily.</text>
</comment>
<dbReference type="AlphaFoldDB" id="A0AAV5VKD3"/>
<dbReference type="GO" id="GO:0004674">
    <property type="term" value="F:protein serine/threonine kinase activity"/>
    <property type="evidence" value="ECO:0007669"/>
    <property type="project" value="UniProtKB-KW"/>
</dbReference>
<feature type="binding site" evidence="6">
    <location>
        <position position="129"/>
    </location>
    <ligand>
        <name>ATP</name>
        <dbReference type="ChEBI" id="CHEBI:30616"/>
    </ligand>
</feature>
<feature type="region of interest" description="Disordered" evidence="8">
    <location>
        <begin position="29"/>
        <end position="64"/>
    </location>
</feature>
<dbReference type="Proteomes" id="UP001432322">
    <property type="component" value="Unassembled WGS sequence"/>
</dbReference>
<feature type="compositionally biased region" description="Low complexity" evidence="8">
    <location>
        <begin position="53"/>
        <end position="64"/>
    </location>
</feature>
<evidence type="ECO:0000256" key="5">
    <source>
        <dbReference type="ARBA" id="ARBA00022840"/>
    </source>
</evidence>
<reference evidence="10" key="1">
    <citation type="submission" date="2023-10" db="EMBL/GenBank/DDBJ databases">
        <title>Genome assembly of Pristionchus species.</title>
        <authorList>
            <person name="Yoshida K."/>
            <person name="Sommer R.J."/>
        </authorList>
    </citation>
    <scope>NUCLEOTIDE SEQUENCE</scope>
    <source>
        <strain evidence="10">RS5133</strain>
    </source>
</reference>
<keyword evidence="5 6" id="KW-0067">ATP-binding</keyword>
<dbReference type="InterPro" id="IPR017441">
    <property type="entry name" value="Protein_kinase_ATP_BS"/>
</dbReference>
<organism evidence="10 11">
    <name type="scientific">Pristionchus fissidentatus</name>
    <dbReference type="NCBI Taxonomy" id="1538716"/>
    <lineage>
        <taxon>Eukaryota</taxon>
        <taxon>Metazoa</taxon>
        <taxon>Ecdysozoa</taxon>
        <taxon>Nematoda</taxon>
        <taxon>Chromadorea</taxon>
        <taxon>Rhabditida</taxon>
        <taxon>Rhabditina</taxon>
        <taxon>Diplogasteromorpha</taxon>
        <taxon>Diplogasteroidea</taxon>
        <taxon>Neodiplogasteridae</taxon>
        <taxon>Pristionchus</taxon>
    </lineage>
</organism>
<feature type="domain" description="Protein kinase" evidence="9">
    <location>
        <begin position="98"/>
        <end position="357"/>
    </location>
</feature>
<evidence type="ECO:0000256" key="2">
    <source>
        <dbReference type="ARBA" id="ARBA00022679"/>
    </source>
</evidence>
<evidence type="ECO:0000256" key="3">
    <source>
        <dbReference type="ARBA" id="ARBA00022741"/>
    </source>
</evidence>
<feature type="non-terminal residue" evidence="10">
    <location>
        <position position="1"/>
    </location>
</feature>